<dbReference type="Proteomes" id="UP001054945">
    <property type="component" value="Unassembled WGS sequence"/>
</dbReference>
<protein>
    <submittedName>
        <fullName evidence="1">Uncharacterized protein</fullName>
    </submittedName>
</protein>
<evidence type="ECO:0000313" key="1">
    <source>
        <dbReference type="EMBL" id="GIY51686.1"/>
    </source>
</evidence>
<proteinExistence type="predicted"/>
<accession>A0AAV4U1N5</accession>
<reference evidence="1 2" key="1">
    <citation type="submission" date="2021-06" db="EMBL/GenBank/DDBJ databases">
        <title>Caerostris extrusa draft genome.</title>
        <authorList>
            <person name="Kono N."/>
            <person name="Arakawa K."/>
        </authorList>
    </citation>
    <scope>NUCLEOTIDE SEQUENCE [LARGE SCALE GENOMIC DNA]</scope>
</reference>
<keyword evidence="2" id="KW-1185">Reference proteome</keyword>
<organism evidence="1 2">
    <name type="scientific">Caerostris extrusa</name>
    <name type="common">Bark spider</name>
    <name type="synonym">Caerostris bankana</name>
    <dbReference type="NCBI Taxonomy" id="172846"/>
    <lineage>
        <taxon>Eukaryota</taxon>
        <taxon>Metazoa</taxon>
        <taxon>Ecdysozoa</taxon>
        <taxon>Arthropoda</taxon>
        <taxon>Chelicerata</taxon>
        <taxon>Arachnida</taxon>
        <taxon>Araneae</taxon>
        <taxon>Araneomorphae</taxon>
        <taxon>Entelegynae</taxon>
        <taxon>Araneoidea</taxon>
        <taxon>Araneidae</taxon>
        <taxon>Caerostris</taxon>
    </lineage>
</organism>
<gene>
    <name evidence="1" type="ORF">CEXT_191571</name>
</gene>
<sequence>MFHIYDQKMIHESHSRRPRSLGEVFVADLSALAINNADSVQKLNSVYRIVEIELTLQTAGERAWHEIRVRVHSPTGLEWHGSVVYYIGS</sequence>
<dbReference type="AlphaFoldDB" id="A0AAV4U1N5"/>
<dbReference type="EMBL" id="BPLR01012142">
    <property type="protein sequence ID" value="GIY51686.1"/>
    <property type="molecule type" value="Genomic_DNA"/>
</dbReference>
<comment type="caution">
    <text evidence="1">The sequence shown here is derived from an EMBL/GenBank/DDBJ whole genome shotgun (WGS) entry which is preliminary data.</text>
</comment>
<name>A0AAV4U1N5_CAEEX</name>
<evidence type="ECO:0000313" key="2">
    <source>
        <dbReference type="Proteomes" id="UP001054945"/>
    </source>
</evidence>